<keyword evidence="2" id="KW-1185">Reference proteome</keyword>
<dbReference type="Proteomes" id="UP000436088">
    <property type="component" value="Unassembled WGS sequence"/>
</dbReference>
<keyword evidence="1" id="KW-0808">Transferase</keyword>
<reference evidence="1" key="1">
    <citation type="submission" date="2019-09" db="EMBL/GenBank/DDBJ databases">
        <title>Draft genome information of white flower Hibiscus syriacus.</title>
        <authorList>
            <person name="Kim Y.-M."/>
        </authorList>
    </citation>
    <scope>NUCLEOTIDE SEQUENCE [LARGE SCALE GENOMIC DNA]</scope>
    <source>
        <strain evidence="1">YM2019G1</strain>
    </source>
</reference>
<keyword evidence="1" id="KW-0418">Kinase</keyword>
<proteinExistence type="predicted"/>
<name>A0A6A2Y129_HIBSY</name>
<sequence length="294" mass="31743">MLEEHKRLSFSSTAVSSRIRLYLFPVGNIDKAELTHPKRESWFGDALRSERVGFGGESGEQAESISLETFSSFASTPSSISLSGLPPIKHSPDSISSDEFVGNAVSNSIFRCHGSSYNNSIINQISLINVYVPVAPTQPNNIPVKNGMVQATAICSGHPQALPNASLIPTQVVLKEVAASPQSVVDLSSQQYQKIPAAHQHIHLPRIEPETRFAGAQIQHQPQSFGVAAGETVNNTNRLDDDPAPVQIYKSQPTPPMLTSQYQTMTKATALLLSDALAKLHADNAEQQITAPEP</sequence>
<evidence type="ECO:0000313" key="1">
    <source>
        <dbReference type="EMBL" id="KAE8668926.1"/>
    </source>
</evidence>
<dbReference type="AlphaFoldDB" id="A0A6A2Y129"/>
<dbReference type="EMBL" id="VEPZ02001541">
    <property type="protein sequence ID" value="KAE8668926.1"/>
    <property type="molecule type" value="Genomic_DNA"/>
</dbReference>
<comment type="caution">
    <text evidence="1">The sequence shown here is derived from an EMBL/GenBank/DDBJ whole genome shotgun (WGS) entry which is preliminary data.</text>
</comment>
<protein>
    <submittedName>
        <fullName evidence="1">Leucine-rich repeat protein kinase family protein</fullName>
    </submittedName>
</protein>
<gene>
    <name evidence="1" type="ORF">F3Y22_tig00112281pilonHSYRG00165</name>
</gene>
<dbReference type="GO" id="GO:0016301">
    <property type="term" value="F:kinase activity"/>
    <property type="evidence" value="ECO:0007669"/>
    <property type="project" value="UniProtKB-KW"/>
</dbReference>
<evidence type="ECO:0000313" key="2">
    <source>
        <dbReference type="Proteomes" id="UP000436088"/>
    </source>
</evidence>
<accession>A0A6A2Y129</accession>
<organism evidence="1 2">
    <name type="scientific">Hibiscus syriacus</name>
    <name type="common">Rose of Sharon</name>
    <dbReference type="NCBI Taxonomy" id="106335"/>
    <lineage>
        <taxon>Eukaryota</taxon>
        <taxon>Viridiplantae</taxon>
        <taxon>Streptophyta</taxon>
        <taxon>Embryophyta</taxon>
        <taxon>Tracheophyta</taxon>
        <taxon>Spermatophyta</taxon>
        <taxon>Magnoliopsida</taxon>
        <taxon>eudicotyledons</taxon>
        <taxon>Gunneridae</taxon>
        <taxon>Pentapetalae</taxon>
        <taxon>rosids</taxon>
        <taxon>malvids</taxon>
        <taxon>Malvales</taxon>
        <taxon>Malvaceae</taxon>
        <taxon>Malvoideae</taxon>
        <taxon>Hibiscus</taxon>
    </lineage>
</organism>